<dbReference type="GO" id="GO:0016020">
    <property type="term" value="C:membrane"/>
    <property type="evidence" value="ECO:0007669"/>
    <property type="project" value="TreeGrafter"/>
</dbReference>
<keyword evidence="7" id="KW-0119">Carbohydrate metabolism</keyword>
<organism evidence="7 8">
    <name type="scientific">Dorea longicatena</name>
    <dbReference type="NCBI Taxonomy" id="88431"/>
    <lineage>
        <taxon>Bacteria</taxon>
        <taxon>Bacillati</taxon>
        <taxon>Bacillota</taxon>
        <taxon>Clostridia</taxon>
        <taxon>Lachnospirales</taxon>
        <taxon>Lachnospiraceae</taxon>
        <taxon>Dorea</taxon>
    </lineage>
</organism>
<keyword evidence="5" id="KW-0472">Membrane</keyword>
<keyword evidence="3 7" id="KW-0378">Hydrolase</keyword>
<dbReference type="Pfam" id="PF01473">
    <property type="entry name" value="Choline_bind_1"/>
    <property type="match status" value="1"/>
</dbReference>
<evidence type="ECO:0000259" key="6">
    <source>
        <dbReference type="PROSITE" id="PS51677"/>
    </source>
</evidence>
<evidence type="ECO:0000313" key="7">
    <source>
        <dbReference type="EMBL" id="CUQ20131.1"/>
    </source>
</evidence>
<dbReference type="GO" id="GO:0045493">
    <property type="term" value="P:xylan catabolic process"/>
    <property type="evidence" value="ECO:0007669"/>
    <property type="project" value="UniProtKB-KW"/>
</dbReference>
<evidence type="ECO:0000256" key="1">
    <source>
        <dbReference type="ARBA" id="ARBA00022723"/>
    </source>
</evidence>
<keyword evidence="7" id="KW-0326">Glycosidase</keyword>
<reference evidence="7 8" key="1">
    <citation type="submission" date="2015-09" db="EMBL/GenBank/DDBJ databases">
        <authorList>
            <consortium name="Pathogen Informatics"/>
        </authorList>
    </citation>
    <scope>NUCLEOTIDE SEQUENCE [LARGE SCALE GENOMIC DNA]</scope>
    <source>
        <strain evidence="7 8">2789STDY5834914</strain>
    </source>
</reference>
<gene>
    <name evidence="7" type="ORF">ERS852526_03123</name>
</gene>
<dbReference type="SUPFAM" id="SSF88713">
    <property type="entry name" value="Glycoside hydrolase/deacetylase"/>
    <property type="match status" value="1"/>
</dbReference>
<dbReference type="AlphaFoldDB" id="A0A174UHB4"/>
<accession>A0A174UHB4</accession>
<proteinExistence type="predicted"/>
<dbReference type="GO" id="GO:0046872">
    <property type="term" value="F:metal ion binding"/>
    <property type="evidence" value="ECO:0007669"/>
    <property type="project" value="UniProtKB-KW"/>
</dbReference>
<dbReference type="CDD" id="cd10954">
    <property type="entry name" value="CE4_CtAXE_like"/>
    <property type="match status" value="1"/>
</dbReference>
<dbReference type="InterPro" id="IPR050248">
    <property type="entry name" value="Polysacc_deacetylase_ArnD"/>
</dbReference>
<feature type="repeat" description="Cell wall-binding" evidence="4">
    <location>
        <begin position="229"/>
        <end position="248"/>
    </location>
</feature>
<keyword evidence="2" id="KW-0677">Repeat</keyword>
<dbReference type="GO" id="GO:0016798">
    <property type="term" value="F:hydrolase activity, acting on glycosyl bonds"/>
    <property type="evidence" value="ECO:0007669"/>
    <property type="project" value="UniProtKB-KW"/>
</dbReference>
<dbReference type="GeneID" id="96230395"/>
<dbReference type="InterPro" id="IPR018337">
    <property type="entry name" value="Cell_wall/Cho-bd_repeat"/>
</dbReference>
<dbReference type="EMBL" id="CZAY01000031">
    <property type="protein sequence ID" value="CUQ20131.1"/>
    <property type="molecule type" value="Genomic_DNA"/>
</dbReference>
<dbReference type="STRING" id="88431.ERS852423_01033"/>
<dbReference type="Proteomes" id="UP000095485">
    <property type="component" value="Unassembled WGS sequence"/>
</dbReference>
<dbReference type="PROSITE" id="PS51170">
    <property type="entry name" value="CW"/>
    <property type="match status" value="1"/>
</dbReference>
<dbReference type="GO" id="GO:0016810">
    <property type="term" value="F:hydrolase activity, acting on carbon-nitrogen (but not peptide) bonds"/>
    <property type="evidence" value="ECO:0007669"/>
    <property type="project" value="InterPro"/>
</dbReference>
<dbReference type="OrthoDB" id="9806342at2"/>
<protein>
    <submittedName>
        <fullName evidence="7">Bifunctional xylanase/deacetylase</fullName>
    </submittedName>
</protein>
<dbReference type="PROSITE" id="PS51677">
    <property type="entry name" value="NODB"/>
    <property type="match status" value="1"/>
</dbReference>
<keyword evidence="7" id="KW-0624">Polysaccharide degradation</keyword>
<evidence type="ECO:0000256" key="4">
    <source>
        <dbReference type="PROSITE-ProRule" id="PRU00591"/>
    </source>
</evidence>
<dbReference type="RefSeq" id="WP_055284777.1">
    <property type="nucleotide sequence ID" value="NZ_CZAY01000031.1"/>
</dbReference>
<dbReference type="Gene3D" id="2.10.270.10">
    <property type="entry name" value="Cholin Binding"/>
    <property type="match status" value="2"/>
</dbReference>
<dbReference type="Gene3D" id="3.20.20.370">
    <property type="entry name" value="Glycoside hydrolase/deacetylase"/>
    <property type="match status" value="1"/>
</dbReference>
<evidence type="ECO:0000256" key="3">
    <source>
        <dbReference type="ARBA" id="ARBA00022801"/>
    </source>
</evidence>
<sequence>MDNTGIRSRRKKYRRRVRNIRVGLTLFVICLIAVAIPVIREMLRKPAQITIQVADIEVTQGTALPSYTADVKIQDKDKNKLTKTYTAEDFAKDLQKGKDITISSKADSNIEGTYVITAKLSEKIKKELNGAWKKKAQVTIRNGTCTVKNPIGVWNGNKFKKYDGTYVTSDFVVSKGNTYYFDADGNKVSGWQTIENALYCFDEKGIMQKSGWITTDDGRAYLSDDGKALSGWQTIDGKEYYFDSKGIAATGELKLGLEKCKFSESGELLSKEKTEIDPGKPMVALTFDDGPGPRTSEILDQLKKYNAHATFFMLGKNVKSYPDAIKQMLKDGNELGNHSYDHQQLTKIDAEAIAKEVNDTNENIKNICGSPATVLRPPYGAINDTVKSSVGMPMILWNVDTLDWKTRNTQSTIDEVMRNLKDGDIILMHDIHTQTVDAALQLIPKLEEEGYQLVTVSEMAAAKNKTLENGTAYSDFISTSKK</sequence>
<dbReference type="Pfam" id="PF01522">
    <property type="entry name" value="Polysacc_deac_1"/>
    <property type="match status" value="1"/>
</dbReference>
<dbReference type="PANTHER" id="PTHR10587:SF133">
    <property type="entry name" value="CHITIN DEACETYLASE 1-RELATED"/>
    <property type="match status" value="1"/>
</dbReference>
<feature type="domain" description="NodB homology" evidence="6">
    <location>
        <begin position="281"/>
        <end position="454"/>
    </location>
</feature>
<dbReference type="SUPFAM" id="SSF69360">
    <property type="entry name" value="Cell wall binding repeat"/>
    <property type="match status" value="1"/>
</dbReference>
<keyword evidence="5" id="KW-1133">Transmembrane helix</keyword>
<dbReference type="Pfam" id="PF19127">
    <property type="entry name" value="Choline_bind_3"/>
    <property type="match status" value="1"/>
</dbReference>
<dbReference type="InterPro" id="IPR002509">
    <property type="entry name" value="NODB_dom"/>
</dbReference>
<name>A0A174UHB4_9FIRM</name>
<keyword evidence="7" id="KW-0858">Xylan degradation</keyword>
<evidence type="ECO:0000256" key="5">
    <source>
        <dbReference type="SAM" id="Phobius"/>
    </source>
</evidence>
<dbReference type="InterPro" id="IPR011330">
    <property type="entry name" value="Glyco_hydro/deAcase_b/a-brl"/>
</dbReference>
<keyword evidence="5" id="KW-0812">Transmembrane</keyword>
<evidence type="ECO:0000256" key="2">
    <source>
        <dbReference type="ARBA" id="ARBA00022737"/>
    </source>
</evidence>
<dbReference type="PANTHER" id="PTHR10587">
    <property type="entry name" value="GLYCOSYL TRANSFERASE-RELATED"/>
    <property type="match status" value="1"/>
</dbReference>
<keyword evidence="1" id="KW-0479">Metal-binding</keyword>
<feature type="transmembrane region" description="Helical" evidence="5">
    <location>
        <begin position="20"/>
        <end position="39"/>
    </location>
</feature>
<evidence type="ECO:0000313" key="8">
    <source>
        <dbReference type="Proteomes" id="UP000095485"/>
    </source>
</evidence>